<evidence type="ECO:0000313" key="2">
    <source>
        <dbReference type="EMBL" id="QDT32296.1"/>
    </source>
</evidence>
<organism evidence="2 3">
    <name type="scientific">Thalassoglobus polymorphus</name>
    <dbReference type="NCBI Taxonomy" id="2527994"/>
    <lineage>
        <taxon>Bacteria</taxon>
        <taxon>Pseudomonadati</taxon>
        <taxon>Planctomycetota</taxon>
        <taxon>Planctomycetia</taxon>
        <taxon>Planctomycetales</taxon>
        <taxon>Planctomycetaceae</taxon>
        <taxon>Thalassoglobus</taxon>
    </lineage>
</organism>
<dbReference type="Proteomes" id="UP000315724">
    <property type="component" value="Chromosome"/>
</dbReference>
<dbReference type="EMBL" id="CP036267">
    <property type="protein sequence ID" value="QDT32296.1"/>
    <property type="molecule type" value="Genomic_DNA"/>
</dbReference>
<protein>
    <submittedName>
        <fullName evidence="2">Uncharacterized protein</fullName>
    </submittedName>
</protein>
<feature type="chain" id="PRO_5022109735" evidence="1">
    <location>
        <begin position="19"/>
        <end position="176"/>
    </location>
</feature>
<feature type="signal peptide" evidence="1">
    <location>
        <begin position="1"/>
        <end position="18"/>
    </location>
</feature>
<dbReference type="KEGG" id="tpol:Mal48_15390"/>
<proteinExistence type="predicted"/>
<gene>
    <name evidence="2" type="ORF">Mal48_15390</name>
</gene>
<evidence type="ECO:0000313" key="3">
    <source>
        <dbReference type="Proteomes" id="UP000315724"/>
    </source>
</evidence>
<name>A0A517QKY5_9PLAN</name>
<keyword evidence="3" id="KW-1185">Reference proteome</keyword>
<reference evidence="2 3" key="1">
    <citation type="submission" date="2019-02" db="EMBL/GenBank/DDBJ databases">
        <title>Deep-cultivation of Planctomycetes and their phenomic and genomic characterization uncovers novel biology.</title>
        <authorList>
            <person name="Wiegand S."/>
            <person name="Jogler M."/>
            <person name="Boedeker C."/>
            <person name="Pinto D."/>
            <person name="Vollmers J."/>
            <person name="Rivas-Marin E."/>
            <person name="Kohn T."/>
            <person name="Peeters S.H."/>
            <person name="Heuer A."/>
            <person name="Rast P."/>
            <person name="Oberbeckmann S."/>
            <person name="Bunk B."/>
            <person name="Jeske O."/>
            <person name="Meyerdierks A."/>
            <person name="Storesund J.E."/>
            <person name="Kallscheuer N."/>
            <person name="Luecker S."/>
            <person name="Lage O.M."/>
            <person name="Pohl T."/>
            <person name="Merkel B.J."/>
            <person name="Hornburger P."/>
            <person name="Mueller R.-W."/>
            <person name="Bruemmer F."/>
            <person name="Labrenz M."/>
            <person name="Spormann A.M."/>
            <person name="Op den Camp H."/>
            <person name="Overmann J."/>
            <person name="Amann R."/>
            <person name="Jetten M.S.M."/>
            <person name="Mascher T."/>
            <person name="Medema M.H."/>
            <person name="Devos D.P."/>
            <person name="Kaster A.-K."/>
            <person name="Ovreas L."/>
            <person name="Rohde M."/>
            <person name="Galperin M.Y."/>
            <person name="Jogler C."/>
        </authorList>
    </citation>
    <scope>NUCLEOTIDE SEQUENCE [LARGE SCALE GENOMIC DNA]</scope>
    <source>
        <strain evidence="2 3">Mal48</strain>
    </source>
</reference>
<keyword evidence="1" id="KW-0732">Signal</keyword>
<dbReference type="RefSeq" id="WP_145197458.1">
    <property type="nucleotide sequence ID" value="NZ_CP036267.1"/>
</dbReference>
<accession>A0A517QKY5</accession>
<sequence precursor="true">MRFFGLCLFLVAVSTAYGQDDLPQSPRAVNAGEAYKKAVSRAASAYQKDLEAALRSATQDGDVKEIVRINRVLSRLKNQVIEANGPIAKSRQTLENTTWTMVRNTDTLKLHFGENYKVSRSDKIGAWTMLNPQSVAVFVGPEIFVLKFNETFSSYAVLSAYTEVNTKFTGGSRVTN</sequence>
<dbReference type="AlphaFoldDB" id="A0A517QKY5"/>
<evidence type="ECO:0000256" key="1">
    <source>
        <dbReference type="SAM" id="SignalP"/>
    </source>
</evidence>